<dbReference type="SUPFAM" id="SSF46689">
    <property type="entry name" value="Homeodomain-like"/>
    <property type="match status" value="2"/>
</dbReference>
<keyword evidence="2" id="KW-0238">DNA-binding</keyword>
<dbReference type="RefSeq" id="WP_126813850.1">
    <property type="nucleotide sequence ID" value="NZ_NGKC01000008.1"/>
</dbReference>
<accession>A0A430ATW9</accession>
<dbReference type="Gene3D" id="2.60.120.10">
    <property type="entry name" value="Jelly Rolls"/>
    <property type="match status" value="1"/>
</dbReference>
<dbReference type="InterPro" id="IPR018062">
    <property type="entry name" value="HTH_AraC-typ_CS"/>
</dbReference>
<feature type="domain" description="HTH araC/xylS-type" evidence="4">
    <location>
        <begin position="182"/>
        <end position="280"/>
    </location>
</feature>
<evidence type="ECO:0000256" key="1">
    <source>
        <dbReference type="ARBA" id="ARBA00023015"/>
    </source>
</evidence>
<dbReference type="CDD" id="cd02208">
    <property type="entry name" value="cupin_RmlC-like"/>
    <property type="match status" value="1"/>
</dbReference>
<keyword evidence="3" id="KW-0804">Transcription</keyword>
<dbReference type="Pfam" id="PF02311">
    <property type="entry name" value="AraC_binding"/>
    <property type="match status" value="1"/>
</dbReference>
<keyword evidence="6" id="KW-1185">Reference proteome</keyword>
<organism evidence="5 6">
    <name type="scientific">Vagococcus acidifermentans</name>
    <dbReference type="NCBI Taxonomy" id="564710"/>
    <lineage>
        <taxon>Bacteria</taxon>
        <taxon>Bacillati</taxon>
        <taxon>Bacillota</taxon>
        <taxon>Bacilli</taxon>
        <taxon>Lactobacillales</taxon>
        <taxon>Enterococcaceae</taxon>
        <taxon>Vagococcus</taxon>
    </lineage>
</organism>
<comment type="caution">
    <text evidence="5">The sequence shown here is derived from an EMBL/GenBank/DDBJ whole genome shotgun (WGS) entry which is preliminary data.</text>
</comment>
<proteinExistence type="predicted"/>
<dbReference type="GO" id="GO:0043565">
    <property type="term" value="F:sequence-specific DNA binding"/>
    <property type="evidence" value="ECO:0007669"/>
    <property type="project" value="InterPro"/>
</dbReference>
<protein>
    <recommendedName>
        <fullName evidence="4">HTH araC/xylS-type domain-containing protein</fullName>
    </recommendedName>
</protein>
<dbReference type="Gene3D" id="1.10.10.60">
    <property type="entry name" value="Homeodomain-like"/>
    <property type="match status" value="3"/>
</dbReference>
<dbReference type="InterPro" id="IPR009057">
    <property type="entry name" value="Homeodomain-like_sf"/>
</dbReference>
<reference evidence="5 6" key="1">
    <citation type="submission" date="2017-05" db="EMBL/GenBank/DDBJ databases">
        <title>Vagococcus spp. assemblies.</title>
        <authorList>
            <person name="Gulvik C.A."/>
        </authorList>
    </citation>
    <scope>NUCLEOTIDE SEQUENCE [LARGE SCALE GENOMIC DNA]</scope>
    <source>
        <strain evidence="5 6">LMG 24798</strain>
    </source>
</reference>
<evidence type="ECO:0000313" key="6">
    <source>
        <dbReference type="Proteomes" id="UP000286773"/>
    </source>
</evidence>
<dbReference type="PROSITE" id="PS01124">
    <property type="entry name" value="HTH_ARAC_FAMILY_2"/>
    <property type="match status" value="2"/>
</dbReference>
<evidence type="ECO:0000259" key="4">
    <source>
        <dbReference type="PROSITE" id="PS01124"/>
    </source>
</evidence>
<dbReference type="SMART" id="SM00342">
    <property type="entry name" value="HTH_ARAC"/>
    <property type="match status" value="2"/>
</dbReference>
<keyword evidence="1" id="KW-0805">Transcription regulation</keyword>
<name>A0A430ATW9_9ENTE</name>
<dbReference type="SUPFAM" id="SSF51215">
    <property type="entry name" value="Regulatory protein AraC"/>
    <property type="match status" value="1"/>
</dbReference>
<feature type="domain" description="HTH araC/xylS-type" evidence="4">
    <location>
        <begin position="292"/>
        <end position="390"/>
    </location>
</feature>
<dbReference type="EMBL" id="NGKC01000008">
    <property type="protein sequence ID" value="RSU11486.1"/>
    <property type="molecule type" value="Genomic_DNA"/>
</dbReference>
<evidence type="ECO:0000256" key="2">
    <source>
        <dbReference type="ARBA" id="ARBA00023125"/>
    </source>
</evidence>
<dbReference type="PROSITE" id="PS00041">
    <property type="entry name" value="HTH_ARAC_FAMILY_1"/>
    <property type="match status" value="1"/>
</dbReference>
<sequence length="398" mass="45867">MDNFPYISSDYFSEKLKPKELHLTKETISRSTQKVFRDEIEFLYVLSGTGRIEINNLSTTITAGDFIQLMPYHVHRFLLAANETIQCYRIRFSIGLLLLVSTNQSTYLRSIQRIDNAIPVVPLKPRYRQHITYLCAELETEFQLTPDNHEPLNLALISFISYIYSRHQNELDKKPVTDNLGWLVLQYLHLHHQEELTPDKLGEAFGIDRKEVNRQLKQLTGMGFHQLLNQVRIRNAAALTQFHELSLNQIATISGFRSEAAFYKTFKQLQGVTPQEYRADGTASETISADVWELAGYILENCRQPLTIATAARHLHLTEKKIQHLLKTQFQTTFTQFLNTVRVQVGRNLLVTLDQSISDIALLSGFQDPLSFSRNFQRVYGTAPSVYLRESRQKLSLT</sequence>
<dbReference type="OrthoDB" id="9788446at2"/>
<dbReference type="AlphaFoldDB" id="A0A430ATW9"/>
<dbReference type="GO" id="GO:0003700">
    <property type="term" value="F:DNA-binding transcription factor activity"/>
    <property type="evidence" value="ECO:0007669"/>
    <property type="project" value="InterPro"/>
</dbReference>
<dbReference type="InterPro" id="IPR014710">
    <property type="entry name" value="RmlC-like_jellyroll"/>
</dbReference>
<dbReference type="PANTHER" id="PTHR43280">
    <property type="entry name" value="ARAC-FAMILY TRANSCRIPTIONAL REGULATOR"/>
    <property type="match status" value="1"/>
</dbReference>
<dbReference type="InterPro" id="IPR037923">
    <property type="entry name" value="HTH-like"/>
</dbReference>
<dbReference type="PANTHER" id="PTHR43280:SF11">
    <property type="entry name" value="RCS-SPECIFIC HTH-TYPE TRANSCRIPTIONAL ACTIVATOR RCLR"/>
    <property type="match status" value="1"/>
</dbReference>
<gene>
    <name evidence="5" type="ORF">CBF27_08305</name>
</gene>
<dbReference type="Proteomes" id="UP000286773">
    <property type="component" value="Unassembled WGS sequence"/>
</dbReference>
<evidence type="ECO:0000313" key="5">
    <source>
        <dbReference type="EMBL" id="RSU11486.1"/>
    </source>
</evidence>
<dbReference type="Pfam" id="PF12833">
    <property type="entry name" value="HTH_18"/>
    <property type="match status" value="2"/>
</dbReference>
<dbReference type="InterPro" id="IPR018060">
    <property type="entry name" value="HTH_AraC"/>
</dbReference>
<evidence type="ECO:0000256" key="3">
    <source>
        <dbReference type="ARBA" id="ARBA00023163"/>
    </source>
</evidence>
<dbReference type="InterPro" id="IPR003313">
    <property type="entry name" value="AraC-bd"/>
</dbReference>